<dbReference type="InterPro" id="IPR011635">
    <property type="entry name" value="CARDB"/>
</dbReference>
<comment type="caution">
    <text evidence="3">The sequence shown here is derived from an EMBL/GenBank/DDBJ whole genome shotgun (WGS) entry which is preliminary data.</text>
</comment>
<keyword evidence="1" id="KW-1133">Transmembrane helix</keyword>
<dbReference type="Pfam" id="PF07705">
    <property type="entry name" value="CARDB"/>
    <property type="match status" value="1"/>
</dbReference>
<name>X0TZA6_9ZZZZ</name>
<accession>X0TZA6</accession>
<dbReference type="Gene3D" id="2.60.40.10">
    <property type="entry name" value="Immunoglobulins"/>
    <property type="match status" value="1"/>
</dbReference>
<evidence type="ECO:0000256" key="1">
    <source>
        <dbReference type="SAM" id="Phobius"/>
    </source>
</evidence>
<keyword evidence="1" id="KW-0472">Membrane</keyword>
<protein>
    <recommendedName>
        <fullName evidence="2">CARDB domain-containing protein</fullName>
    </recommendedName>
</protein>
<dbReference type="InterPro" id="IPR013783">
    <property type="entry name" value="Ig-like_fold"/>
</dbReference>
<evidence type="ECO:0000313" key="3">
    <source>
        <dbReference type="EMBL" id="GAF98629.1"/>
    </source>
</evidence>
<sequence length="202" mass="22029">MDMAPEIYRVCKPPKFLIILKGDVGHGNIVTESLCQKHVVSFLKVYLSGEEEYASYLYGEHAQQDVDEGKIELFYDISEGAAVFELSSLAVIPSVVEVGEEVSASIEVANTGEKAGSYTIILKINEEVEDEKSVTLGSDESVTVSFEVPATEEGTYSVDINGLSGSYDVEKAQTGIPGFPLESIVLSMVLAVLLLWLIQRKR</sequence>
<organism evidence="3">
    <name type="scientific">marine sediment metagenome</name>
    <dbReference type="NCBI Taxonomy" id="412755"/>
    <lineage>
        <taxon>unclassified sequences</taxon>
        <taxon>metagenomes</taxon>
        <taxon>ecological metagenomes</taxon>
    </lineage>
</organism>
<keyword evidence="1" id="KW-0812">Transmembrane</keyword>
<proteinExistence type="predicted"/>
<reference evidence="3" key="1">
    <citation type="journal article" date="2014" name="Front. Microbiol.">
        <title>High frequency of phylogenetically diverse reductive dehalogenase-homologous genes in deep subseafloor sedimentary metagenomes.</title>
        <authorList>
            <person name="Kawai M."/>
            <person name="Futagami T."/>
            <person name="Toyoda A."/>
            <person name="Takaki Y."/>
            <person name="Nishi S."/>
            <person name="Hori S."/>
            <person name="Arai W."/>
            <person name="Tsubouchi T."/>
            <person name="Morono Y."/>
            <person name="Uchiyama I."/>
            <person name="Ito T."/>
            <person name="Fujiyama A."/>
            <person name="Inagaki F."/>
            <person name="Takami H."/>
        </authorList>
    </citation>
    <scope>NUCLEOTIDE SEQUENCE</scope>
    <source>
        <strain evidence="3">Expedition CK06-06</strain>
    </source>
</reference>
<evidence type="ECO:0000259" key="2">
    <source>
        <dbReference type="Pfam" id="PF07705"/>
    </source>
</evidence>
<dbReference type="AlphaFoldDB" id="X0TZA6"/>
<dbReference type="EMBL" id="BARS01016210">
    <property type="protein sequence ID" value="GAF98629.1"/>
    <property type="molecule type" value="Genomic_DNA"/>
</dbReference>
<feature type="domain" description="CARDB" evidence="2">
    <location>
        <begin position="90"/>
        <end position="158"/>
    </location>
</feature>
<gene>
    <name evidence="3" type="ORF">S01H1_26716</name>
</gene>
<feature type="transmembrane region" description="Helical" evidence="1">
    <location>
        <begin position="179"/>
        <end position="198"/>
    </location>
</feature>